<sequence length="81" mass="9079">MHVNIRSNCYVHQTRTCGNTNSARNVCDANGSVQLAGVPIVTIENQCQVDCPVIICTSNRFPLENMTERFWRLVISLLSLL</sequence>
<reference evidence="1" key="1">
    <citation type="submission" date="2019-07" db="EMBL/GenBank/DDBJ databases">
        <title>Annotation for the trematode Paragonimus miyazaki's.</title>
        <authorList>
            <person name="Choi Y.-J."/>
        </authorList>
    </citation>
    <scope>NUCLEOTIDE SEQUENCE</scope>
    <source>
        <strain evidence="1">Japan</strain>
    </source>
</reference>
<comment type="caution">
    <text evidence="1">The sequence shown here is derived from an EMBL/GenBank/DDBJ whole genome shotgun (WGS) entry which is preliminary data.</text>
</comment>
<dbReference type="EMBL" id="JTDE01000860">
    <property type="protein sequence ID" value="KAF7260178.1"/>
    <property type="molecule type" value="Genomic_DNA"/>
</dbReference>
<keyword evidence="2" id="KW-1185">Reference proteome</keyword>
<dbReference type="Proteomes" id="UP000822476">
    <property type="component" value="Unassembled WGS sequence"/>
</dbReference>
<dbReference type="AlphaFoldDB" id="A0A8S9Z8S0"/>
<name>A0A8S9Z8S0_9TREM</name>
<proteinExistence type="predicted"/>
<accession>A0A8S9Z8S0</accession>
<protein>
    <submittedName>
        <fullName evidence="1">Uncharacterized protein</fullName>
    </submittedName>
</protein>
<evidence type="ECO:0000313" key="1">
    <source>
        <dbReference type="EMBL" id="KAF7260178.1"/>
    </source>
</evidence>
<evidence type="ECO:0000313" key="2">
    <source>
        <dbReference type="Proteomes" id="UP000822476"/>
    </source>
</evidence>
<gene>
    <name evidence="1" type="ORF">EG68_02598</name>
</gene>
<organism evidence="1 2">
    <name type="scientific">Paragonimus skrjabini miyazakii</name>
    <dbReference type="NCBI Taxonomy" id="59628"/>
    <lineage>
        <taxon>Eukaryota</taxon>
        <taxon>Metazoa</taxon>
        <taxon>Spiralia</taxon>
        <taxon>Lophotrochozoa</taxon>
        <taxon>Platyhelminthes</taxon>
        <taxon>Trematoda</taxon>
        <taxon>Digenea</taxon>
        <taxon>Plagiorchiida</taxon>
        <taxon>Troglotremata</taxon>
        <taxon>Troglotrematidae</taxon>
        <taxon>Paragonimus</taxon>
    </lineage>
</organism>